<feature type="compositionally biased region" description="Low complexity" evidence="2">
    <location>
        <begin position="153"/>
        <end position="163"/>
    </location>
</feature>
<dbReference type="InterPro" id="IPR037516">
    <property type="entry name" value="Tripartite_DENN"/>
</dbReference>
<dbReference type="InterPro" id="IPR051731">
    <property type="entry name" value="DENND11/AVL9_GEFs"/>
</dbReference>
<dbReference type="PANTHER" id="PTHR31017:SF1">
    <property type="entry name" value="LATE SECRETORY PATHWAY PROTEIN AVL9 HOMOLOG"/>
    <property type="match status" value="1"/>
</dbReference>
<protein>
    <recommendedName>
        <fullName evidence="3">UDENN domain-containing protein</fullName>
    </recommendedName>
</protein>
<accession>A0AAW0BQ17</accession>
<evidence type="ECO:0000313" key="5">
    <source>
        <dbReference type="Proteomes" id="UP001383192"/>
    </source>
</evidence>
<feature type="compositionally biased region" description="Polar residues" evidence="2">
    <location>
        <begin position="769"/>
        <end position="789"/>
    </location>
</feature>
<feature type="compositionally biased region" description="Polar residues" evidence="2">
    <location>
        <begin position="860"/>
        <end position="869"/>
    </location>
</feature>
<comment type="similarity">
    <text evidence="1">Belongs to the AVL9 family.</text>
</comment>
<feature type="compositionally biased region" description="Polar residues" evidence="2">
    <location>
        <begin position="29"/>
        <end position="46"/>
    </location>
</feature>
<dbReference type="Pfam" id="PF09794">
    <property type="entry name" value="Avl9"/>
    <property type="match status" value="1"/>
</dbReference>
<feature type="compositionally biased region" description="Basic and acidic residues" evidence="2">
    <location>
        <begin position="804"/>
        <end position="817"/>
    </location>
</feature>
<feature type="region of interest" description="Disordered" evidence="2">
    <location>
        <begin position="769"/>
        <end position="935"/>
    </location>
</feature>
<dbReference type="PANTHER" id="PTHR31017">
    <property type="entry name" value="LATE SECRETORY PATHWAY PROTEIN AVL9-RELATED"/>
    <property type="match status" value="1"/>
</dbReference>
<feature type="domain" description="UDENN" evidence="3">
    <location>
        <begin position="183"/>
        <end position="596"/>
    </location>
</feature>
<feature type="compositionally biased region" description="Low complexity" evidence="2">
    <location>
        <begin position="724"/>
        <end position="735"/>
    </location>
</feature>
<evidence type="ECO:0000313" key="4">
    <source>
        <dbReference type="EMBL" id="KAK7028834.1"/>
    </source>
</evidence>
<dbReference type="AlphaFoldDB" id="A0AAW0BQ17"/>
<feature type="region of interest" description="Disordered" evidence="2">
    <location>
        <begin position="79"/>
        <end position="167"/>
    </location>
</feature>
<dbReference type="GO" id="GO:0005737">
    <property type="term" value="C:cytoplasm"/>
    <property type="evidence" value="ECO:0007669"/>
    <property type="project" value="TreeGrafter"/>
</dbReference>
<dbReference type="EMBL" id="JAYKXP010000088">
    <property type="protein sequence ID" value="KAK7028834.1"/>
    <property type="molecule type" value="Genomic_DNA"/>
</dbReference>
<evidence type="ECO:0000256" key="2">
    <source>
        <dbReference type="SAM" id="MobiDB-lite"/>
    </source>
</evidence>
<dbReference type="Proteomes" id="UP001383192">
    <property type="component" value="Unassembled WGS sequence"/>
</dbReference>
<feature type="compositionally biased region" description="Low complexity" evidence="2">
    <location>
        <begin position="818"/>
        <end position="828"/>
    </location>
</feature>
<feature type="compositionally biased region" description="Polar residues" evidence="2">
    <location>
        <begin position="900"/>
        <end position="920"/>
    </location>
</feature>
<name>A0AAW0BQ17_9AGAR</name>
<sequence>MSSTLTTDPHDIKNFLRDDDHDRDSDGDTASQRSISLSSPAVSQRNSLREQNKLGKTGNGVDDLLRELNLQDSTTSGSIATLKDKDSQNDRPKTFDSSDFSEADDAASIYTGGGPSVLEESPNTSATPSVLDHEPELKPTYPPVAHRSDTDSRSITSTYSTSSGKKTRPESVLISAGNGRLVLGIALVDFNHLVGPKIEWSKGAIFEDPEVARMLPFLALPDGAHLSSEDYSYFHIVPSSQPNPTTIFGISCNQQIAASALIVKSPDVTRSTVQKAVVVLASKPVFGPIRDKLGVVTTALFHQRDFSSTEILDEFESGLEASLRGQLTESGLYMGTSLRDFVHTFRHRTLVILKALILQKRIIFTSHPVERLCTYQYSLLSLIPGLLQALEDCGSPPLAERQKTLEKPTELRTSDPKSMRRYIGLPLDLFGKDAFFQPYLPLQQLDVCRSTSSWLCGSTNSIIEEASIEFRNPNLERIVFLTPADRKWMDGIVRDVNENIESDLGGFKGSDDYLRTKFEEYISAALASVRYRDYLMKHEGMGVVGGTGAEASSAEDFNPLWIQEFKTTNAYEVWDRTTDQALFDIVEPRHPTPTPPTIVSDIGIRLTEGIQELKLDQQLAPAREAITAGATGLFNAVAGMRERWARPAPTPANTMAPAPAGDSPPIEVVSKAELESAPPAEASSQPAASPFAGFVRPNFWGSRRESTASTTSTGSGSGSNANVSPTSNTPPGGTPEQASPPATARQNLTSWGSGIGSFVSGRVGRFSLSRNSTSGPSGDATSPSGSVESLPSVGEFGEAAGIKKPWEHEGERKKEASSTRNSTVSVSSGLDLQSRIHSDDSEESGRDTVATKMQAVASPTAISPSSSWEATDVRQAAGGEKKVVDDEPETPGPPTSTSTDLLATPTSKNPSGANTHMRTQSEVEEDESAYAGVAM</sequence>
<evidence type="ECO:0000256" key="1">
    <source>
        <dbReference type="ARBA" id="ARBA00038178"/>
    </source>
</evidence>
<proteinExistence type="inferred from homology"/>
<feature type="compositionally biased region" description="Basic and acidic residues" evidence="2">
    <location>
        <begin position="8"/>
        <end position="26"/>
    </location>
</feature>
<gene>
    <name evidence="4" type="ORF">VNI00_014847</name>
</gene>
<dbReference type="PROSITE" id="PS50211">
    <property type="entry name" value="DENN"/>
    <property type="match status" value="1"/>
</dbReference>
<organism evidence="4 5">
    <name type="scientific">Paramarasmius palmivorus</name>
    <dbReference type="NCBI Taxonomy" id="297713"/>
    <lineage>
        <taxon>Eukaryota</taxon>
        <taxon>Fungi</taxon>
        <taxon>Dikarya</taxon>
        <taxon>Basidiomycota</taxon>
        <taxon>Agaricomycotina</taxon>
        <taxon>Agaricomycetes</taxon>
        <taxon>Agaricomycetidae</taxon>
        <taxon>Agaricales</taxon>
        <taxon>Marasmiineae</taxon>
        <taxon>Marasmiaceae</taxon>
        <taxon>Paramarasmius</taxon>
    </lineage>
</organism>
<dbReference type="InterPro" id="IPR018307">
    <property type="entry name" value="ABL9/DENND6_dom"/>
</dbReference>
<comment type="caution">
    <text evidence="4">The sequence shown here is derived from an EMBL/GenBank/DDBJ whole genome shotgun (WGS) entry which is preliminary data.</text>
</comment>
<evidence type="ECO:0000259" key="3">
    <source>
        <dbReference type="PROSITE" id="PS50211"/>
    </source>
</evidence>
<feature type="region of interest" description="Disordered" evidence="2">
    <location>
        <begin position="1"/>
        <end position="60"/>
    </location>
</feature>
<feature type="region of interest" description="Disordered" evidence="2">
    <location>
        <begin position="703"/>
        <end position="753"/>
    </location>
</feature>
<reference evidence="4 5" key="1">
    <citation type="submission" date="2024-01" db="EMBL/GenBank/DDBJ databases">
        <title>A draft genome for a cacao thread blight-causing isolate of Paramarasmius palmivorus.</title>
        <authorList>
            <person name="Baruah I.K."/>
            <person name="Bukari Y."/>
            <person name="Amoako-Attah I."/>
            <person name="Meinhardt L.W."/>
            <person name="Bailey B.A."/>
            <person name="Cohen S.P."/>
        </authorList>
    </citation>
    <scope>NUCLEOTIDE SEQUENCE [LARGE SCALE GENOMIC DNA]</scope>
    <source>
        <strain evidence="4 5">GH-12</strain>
    </source>
</reference>
<feature type="compositionally biased region" description="Basic and acidic residues" evidence="2">
    <location>
        <begin position="834"/>
        <end position="846"/>
    </location>
</feature>
<keyword evidence="5" id="KW-1185">Reference proteome</keyword>
<feature type="compositionally biased region" description="Basic and acidic residues" evidence="2">
    <location>
        <begin position="82"/>
        <end position="96"/>
    </location>
</feature>